<accession>A0A3T0IIV4</accession>
<evidence type="ECO:0000313" key="1">
    <source>
        <dbReference type="EMBL" id="AZU99748.1"/>
    </source>
</evidence>
<gene>
    <name evidence="1" type="ORF">DK1_000044</name>
</gene>
<evidence type="ECO:0000313" key="2">
    <source>
        <dbReference type="Proteomes" id="UP000289624"/>
    </source>
</evidence>
<protein>
    <submittedName>
        <fullName evidence="1">Uncharacterized protein</fullName>
    </submittedName>
</protein>
<organism evidence="1 2">
    <name type="scientific">Bacillus phage DK1</name>
    <dbReference type="NCBI Taxonomy" id="2500808"/>
    <lineage>
        <taxon>Viruses</taxon>
        <taxon>Duplodnaviria</taxon>
        <taxon>Heunggongvirae</taxon>
        <taxon>Uroviricota</taxon>
        <taxon>Caudoviricetes</taxon>
        <taxon>Salasmaviridae</taxon>
        <taxon>Northropvirinae</taxon>
        <taxon>Hemphillvirus</taxon>
        <taxon>Hemphillvirus DK1</taxon>
    </lineage>
</organism>
<name>A0A3T0IIV4_9CAUD</name>
<sequence length="69" mass="8318">MITIEFLHENHLKFKKLGLPYTLRRCFTDLDEFLTWFFKDENDCWMISRVITGHEIITGEIKQKGINNK</sequence>
<dbReference type="Proteomes" id="UP000289624">
    <property type="component" value="Segment"/>
</dbReference>
<reference evidence="1 2" key="1">
    <citation type="submission" date="2018-12" db="EMBL/GenBank/DDBJ databases">
        <authorList>
            <person name="Kong L."/>
            <person name="Ding Y."/>
            <person name="Wu Q."/>
        </authorList>
    </citation>
    <scope>NUCLEOTIDE SEQUENCE [LARGE SCALE GENOMIC DNA]</scope>
</reference>
<dbReference type="EMBL" id="MK284526">
    <property type="protein sequence ID" value="AZU99748.1"/>
    <property type="molecule type" value="Genomic_DNA"/>
</dbReference>
<keyword evidence="2" id="KW-1185">Reference proteome</keyword>
<proteinExistence type="predicted"/>